<dbReference type="CDD" id="cd00143">
    <property type="entry name" value="PP2Cc"/>
    <property type="match status" value="1"/>
</dbReference>
<dbReference type="AlphaFoldDB" id="A0A7S3BWY1"/>
<dbReference type="Pfam" id="PF00481">
    <property type="entry name" value="PP2C"/>
    <property type="match status" value="1"/>
</dbReference>
<dbReference type="InterPro" id="IPR000222">
    <property type="entry name" value="PP2C_BS"/>
</dbReference>
<sequence>MQQSAGAAGLNVRLQVLPDGARVVTRGAEGVAVAHVGAHTSTGRRASNEDRHAFAEPLTSLAAGSAAGARWLAHATFVGVYDGHGGAQCSQFLKEELGGALVEELLRGGGATALPASPDAEAGPTAAELRAALERAFLRIDAAFLKMAEGSSCRAGTTAVVAVVTHSALAVAHVGDSRALAVYSDRSSEFLTTDHKPNNPAEFARIEAAGGEVVKRGPVWRVSTKGASSWQSRCRAGRVAFTEQPPVLLAVSRAFGNKDLKRPLEIVTARPEVRLWAMGGEDDAPTAAVVLCSDGVWDVLSASDVAGHVFKALDKAGERCVSAARDAAAGVCAAAESRGSMDNVTAAVCLLGV</sequence>
<keyword evidence="8" id="KW-0464">Manganese</keyword>
<dbReference type="GO" id="GO:0046872">
    <property type="term" value="F:metal ion binding"/>
    <property type="evidence" value="ECO:0007669"/>
    <property type="project" value="UniProtKB-KW"/>
</dbReference>
<keyword evidence="4" id="KW-0479">Metal-binding</keyword>
<dbReference type="SMART" id="SM00332">
    <property type="entry name" value="PP2Cc"/>
    <property type="match status" value="1"/>
</dbReference>
<comment type="cofactor">
    <cofactor evidence="1">
        <name>Mn(2+)</name>
        <dbReference type="ChEBI" id="CHEBI:29035"/>
    </cofactor>
</comment>
<feature type="domain" description="PPM-type phosphatase" evidence="10">
    <location>
        <begin position="35"/>
        <end position="351"/>
    </location>
</feature>
<evidence type="ECO:0000259" key="10">
    <source>
        <dbReference type="PROSITE" id="PS51746"/>
    </source>
</evidence>
<keyword evidence="7 9" id="KW-0904">Protein phosphatase</keyword>
<dbReference type="EC" id="3.1.3.16" evidence="3"/>
<evidence type="ECO:0000256" key="1">
    <source>
        <dbReference type="ARBA" id="ARBA00001936"/>
    </source>
</evidence>
<evidence type="ECO:0000256" key="5">
    <source>
        <dbReference type="ARBA" id="ARBA00022801"/>
    </source>
</evidence>
<evidence type="ECO:0000256" key="4">
    <source>
        <dbReference type="ARBA" id="ARBA00022723"/>
    </source>
</evidence>
<protein>
    <recommendedName>
        <fullName evidence="3">protein-serine/threonine phosphatase</fullName>
        <ecNumber evidence="3">3.1.3.16</ecNumber>
    </recommendedName>
</protein>
<dbReference type="InterPro" id="IPR015655">
    <property type="entry name" value="PP2C"/>
</dbReference>
<gene>
    <name evidence="11" type="ORF">PSIN1315_LOCUS11388</name>
</gene>
<reference evidence="11" key="1">
    <citation type="submission" date="2021-01" db="EMBL/GenBank/DDBJ databases">
        <authorList>
            <person name="Corre E."/>
            <person name="Pelletier E."/>
            <person name="Niang G."/>
            <person name="Scheremetjew M."/>
            <person name="Finn R."/>
            <person name="Kale V."/>
            <person name="Holt S."/>
            <person name="Cochrane G."/>
            <person name="Meng A."/>
            <person name="Brown T."/>
            <person name="Cohen L."/>
        </authorList>
    </citation>
    <scope>NUCLEOTIDE SEQUENCE</scope>
    <source>
        <strain evidence="11">RCC927</strain>
    </source>
</reference>
<evidence type="ECO:0000256" key="6">
    <source>
        <dbReference type="ARBA" id="ARBA00022842"/>
    </source>
</evidence>
<dbReference type="GO" id="GO:0004722">
    <property type="term" value="F:protein serine/threonine phosphatase activity"/>
    <property type="evidence" value="ECO:0007669"/>
    <property type="project" value="UniProtKB-EC"/>
</dbReference>
<dbReference type="PROSITE" id="PS51746">
    <property type="entry name" value="PPM_2"/>
    <property type="match status" value="1"/>
</dbReference>
<evidence type="ECO:0000256" key="9">
    <source>
        <dbReference type="RuleBase" id="RU003465"/>
    </source>
</evidence>
<organism evidence="11">
    <name type="scientific">Prasinoderma singulare</name>
    <dbReference type="NCBI Taxonomy" id="676789"/>
    <lineage>
        <taxon>Eukaryota</taxon>
        <taxon>Viridiplantae</taxon>
        <taxon>Prasinodermophyta</taxon>
        <taxon>Prasinodermophyceae</taxon>
        <taxon>Prasinodermales</taxon>
        <taxon>Prasinodermaceae</taxon>
        <taxon>Prasinoderma</taxon>
    </lineage>
</organism>
<dbReference type="InterPro" id="IPR001932">
    <property type="entry name" value="PPM-type_phosphatase-like_dom"/>
</dbReference>
<dbReference type="PANTHER" id="PTHR47992">
    <property type="entry name" value="PROTEIN PHOSPHATASE"/>
    <property type="match status" value="1"/>
</dbReference>
<comment type="cofactor">
    <cofactor evidence="2">
        <name>Mg(2+)</name>
        <dbReference type="ChEBI" id="CHEBI:18420"/>
    </cofactor>
</comment>
<dbReference type="SUPFAM" id="SSF81606">
    <property type="entry name" value="PP2C-like"/>
    <property type="match status" value="1"/>
</dbReference>
<evidence type="ECO:0000256" key="8">
    <source>
        <dbReference type="ARBA" id="ARBA00023211"/>
    </source>
</evidence>
<evidence type="ECO:0000256" key="7">
    <source>
        <dbReference type="ARBA" id="ARBA00022912"/>
    </source>
</evidence>
<keyword evidence="5 9" id="KW-0378">Hydrolase</keyword>
<dbReference type="PROSITE" id="PS01032">
    <property type="entry name" value="PPM_1"/>
    <property type="match status" value="1"/>
</dbReference>
<proteinExistence type="inferred from homology"/>
<name>A0A7S3BWY1_9VIRI</name>
<evidence type="ECO:0000256" key="3">
    <source>
        <dbReference type="ARBA" id="ARBA00013081"/>
    </source>
</evidence>
<dbReference type="EMBL" id="HBHY01017659">
    <property type="protein sequence ID" value="CAE0147552.1"/>
    <property type="molecule type" value="Transcribed_RNA"/>
</dbReference>
<evidence type="ECO:0000313" key="11">
    <source>
        <dbReference type="EMBL" id="CAE0147552.1"/>
    </source>
</evidence>
<dbReference type="Gene3D" id="3.60.40.10">
    <property type="entry name" value="PPM-type phosphatase domain"/>
    <property type="match status" value="1"/>
</dbReference>
<evidence type="ECO:0000256" key="2">
    <source>
        <dbReference type="ARBA" id="ARBA00001946"/>
    </source>
</evidence>
<comment type="similarity">
    <text evidence="9">Belongs to the PP2C family.</text>
</comment>
<keyword evidence="6" id="KW-0460">Magnesium</keyword>
<dbReference type="InterPro" id="IPR036457">
    <property type="entry name" value="PPM-type-like_dom_sf"/>
</dbReference>
<accession>A0A7S3BWY1</accession>